<dbReference type="Gene3D" id="3.40.50.450">
    <property type="match status" value="1"/>
</dbReference>
<dbReference type="AlphaFoldDB" id="A0A0F9MY90"/>
<accession>A0A0F9MY90</accession>
<evidence type="ECO:0000313" key="1">
    <source>
        <dbReference type="EMBL" id="KKM81590.1"/>
    </source>
</evidence>
<proteinExistence type="predicted"/>
<dbReference type="SUPFAM" id="SSF52309">
    <property type="entry name" value="N-(deoxy)ribosyltransferase-like"/>
    <property type="match status" value="1"/>
</dbReference>
<sequence>MEKIYLIGALRNEQVPHLGNALRDLGFDVVDDWHGTGYEADEKWREYEQIRGRNYKEALQGLAAKHIFQFDKHHLDTSDFVVMLLPAGRSGHLEFGYAIGQGKPGYILFDGEPDRYDVMYQFANDIFFDSRELLETLRKEYDC</sequence>
<name>A0A0F9MY90_9ZZZZ</name>
<evidence type="ECO:0008006" key="2">
    <source>
        <dbReference type="Google" id="ProtNLM"/>
    </source>
</evidence>
<reference evidence="1" key="1">
    <citation type="journal article" date="2015" name="Nature">
        <title>Complex archaea that bridge the gap between prokaryotes and eukaryotes.</title>
        <authorList>
            <person name="Spang A."/>
            <person name="Saw J.H."/>
            <person name="Jorgensen S.L."/>
            <person name="Zaremba-Niedzwiedzka K."/>
            <person name="Martijn J."/>
            <person name="Lind A.E."/>
            <person name="van Eijk R."/>
            <person name="Schleper C."/>
            <person name="Guy L."/>
            <person name="Ettema T.J."/>
        </authorList>
    </citation>
    <scope>NUCLEOTIDE SEQUENCE</scope>
</reference>
<dbReference type="EMBL" id="LAZR01007997">
    <property type="protein sequence ID" value="KKM81590.1"/>
    <property type="molecule type" value="Genomic_DNA"/>
</dbReference>
<protein>
    <recommendedName>
        <fullName evidence="2">Nucleoside 2-deoxyribosyltransferase</fullName>
    </recommendedName>
</protein>
<gene>
    <name evidence="1" type="ORF">LCGC14_1328290</name>
</gene>
<organism evidence="1">
    <name type="scientific">marine sediment metagenome</name>
    <dbReference type="NCBI Taxonomy" id="412755"/>
    <lineage>
        <taxon>unclassified sequences</taxon>
        <taxon>metagenomes</taxon>
        <taxon>ecological metagenomes</taxon>
    </lineage>
</organism>
<comment type="caution">
    <text evidence="1">The sequence shown here is derived from an EMBL/GenBank/DDBJ whole genome shotgun (WGS) entry which is preliminary data.</text>
</comment>